<dbReference type="InterPro" id="IPR039261">
    <property type="entry name" value="FNR_nucleotide-bd"/>
</dbReference>
<proteinExistence type="predicted"/>
<keyword evidence="4 10" id="KW-0288">FMN</keyword>
<dbReference type="PROSITE" id="PS50902">
    <property type="entry name" value="FLAVODOXIN_LIKE"/>
    <property type="match status" value="1"/>
</dbReference>
<comment type="caution">
    <text evidence="13">The sequence shown here is derived from an EMBL/GenBank/DDBJ whole genome shotgun (WGS) entry which is preliminary data.</text>
</comment>
<dbReference type="InterPro" id="IPR003097">
    <property type="entry name" value="CysJ-like_FAD-binding"/>
</dbReference>
<dbReference type="Gene3D" id="1.20.990.10">
    <property type="entry name" value="NADPH-cytochrome p450 Reductase, Chain A, domain 3"/>
    <property type="match status" value="1"/>
</dbReference>
<evidence type="ECO:0000256" key="5">
    <source>
        <dbReference type="ARBA" id="ARBA00022827"/>
    </source>
</evidence>
<dbReference type="SUPFAM" id="SSF52218">
    <property type="entry name" value="Flavoproteins"/>
    <property type="match status" value="1"/>
</dbReference>
<evidence type="ECO:0000256" key="9">
    <source>
        <dbReference type="ARBA" id="ARBA00023192"/>
    </source>
</evidence>
<dbReference type="PIRSF" id="PIRSF000207">
    <property type="entry name" value="SiR-FP_CysJ"/>
    <property type="match status" value="1"/>
</dbReference>
<dbReference type="Pfam" id="PF00258">
    <property type="entry name" value="Flavodoxin_1"/>
    <property type="match status" value="1"/>
</dbReference>
<feature type="domain" description="FAD-binding FR-type" evidence="12">
    <location>
        <begin position="229"/>
        <end position="434"/>
    </location>
</feature>
<keyword evidence="9 10" id="KW-0198">Cysteine biosynthesis</keyword>
<feature type="domain" description="Flavodoxin-like" evidence="11">
    <location>
        <begin position="63"/>
        <end position="201"/>
    </location>
</feature>
<comment type="pathway">
    <text evidence="10">Sulfur metabolism; hydrogen sulfide biosynthesis; hydrogen sulfide from sulfite (NADPH route): step 1/1.</text>
</comment>
<dbReference type="EC" id="1.8.1.2" evidence="10"/>
<dbReference type="PRINTS" id="PR00369">
    <property type="entry name" value="FLAVODOXIN"/>
</dbReference>
<comment type="function">
    <text evidence="10">Component of the sulfite reductase complex that catalyzes the 6-electron reduction of sulfite to sulfide. This is one of several activities required for the biosynthesis of L-cysteine from sulfate. The flavoprotein component catalyzes the electron flow from NADPH -&gt; FAD -&gt; FMN to the hemoprotein component.</text>
</comment>
<dbReference type="Gene3D" id="3.40.50.360">
    <property type="match status" value="1"/>
</dbReference>
<dbReference type="PANTHER" id="PTHR19384">
    <property type="entry name" value="NITRIC OXIDE SYNTHASE-RELATED"/>
    <property type="match status" value="1"/>
</dbReference>
<dbReference type="PROSITE" id="PS51384">
    <property type="entry name" value="FAD_FR"/>
    <property type="match status" value="1"/>
</dbReference>
<reference evidence="13 14" key="1">
    <citation type="submission" date="2022-01" db="EMBL/GenBank/DDBJ databases">
        <authorList>
            <person name="Won M."/>
            <person name="Kim S.-J."/>
            <person name="Kwon S.-W."/>
        </authorList>
    </citation>
    <scope>NUCLEOTIDE SEQUENCE [LARGE SCALE GENOMIC DNA]</scope>
    <source>
        <strain evidence="13 14">KCTC 23505</strain>
    </source>
</reference>
<dbReference type="RefSeq" id="WP_235705668.1">
    <property type="nucleotide sequence ID" value="NZ_JAKGBZ010000049.1"/>
</dbReference>
<dbReference type="Pfam" id="PF00667">
    <property type="entry name" value="FAD_binding_1"/>
    <property type="match status" value="1"/>
</dbReference>
<comment type="cofactor">
    <cofactor evidence="10">
        <name>FMN</name>
        <dbReference type="ChEBI" id="CHEBI:58210"/>
    </cofactor>
    <text evidence="10">Binds 1 FMN per subunit.</text>
</comment>
<dbReference type="InterPro" id="IPR010199">
    <property type="entry name" value="CysJ"/>
</dbReference>
<dbReference type="InterPro" id="IPR023173">
    <property type="entry name" value="NADPH_Cyt_P450_Rdtase_alpha"/>
</dbReference>
<dbReference type="PANTHER" id="PTHR19384:SF128">
    <property type="entry name" value="NADPH OXIDOREDUCTASE A"/>
    <property type="match status" value="1"/>
</dbReference>
<keyword evidence="3 10" id="KW-0285">Flavoprotein</keyword>
<name>A0ABS9E044_9PROT</name>
<dbReference type="EMBL" id="JAKGBZ010000049">
    <property type="protein sequence ID" value="MCF3948383.1"/>
    <property type="molecule type" value="Genomic_DNA"/>
</dbReference>
<keyword evidence="14" id="KW-1185">Reference proteome</keyword>
<keyword evidence="2 10" id="KW-0028">Amino-acid biosynthesis</keyword>
<dbReference type="InterPro" id="IPR017938">
    <property type="entry name" value="Riboflavin_synthase-like_b-brl"/>
</dbReference>
<comment type="subunit">
    <text evidence="10">Alpha(8)-beta(8). The alpha component is a flavoprotein, the beta component is a hemoprotein.</text>
</comment>
<dbReference type="InterPro" id="IPR029039">
    <property type="entry name" value="Flavoprotein-like_sf"/>
</dbReference>
<dbReference type="SUPFAM" id="SSF63380">
    <property type="entry name" value="Riboflavin synthase domain-like"/>
    <property type="match status" value="1"/>
</dbReference>
<evidence type="ECO:0000256" key="7">
    <source>
        <dbReference type="ARBA" id="ARBA00022982"/>
    </source>
</evidence>
<sequence length="582" mass="62033">MTKSATLPRTAPFAPEDIAALDRVIGSASTVQRAWLAGFLAGIDAAKGEHAAPQAAPVAKTKLTILYATESGNSEALAGAAKRDAQKRGFAARTLDMADANIAALKDAGNLLVIAATWGEGEPPQRAAPFYRALMSNSAPKLDGLNFAVLSLGDSSYAQFCEIGKQIDARLEALGAARVAERVDCDLDYEAPAGSFIADILGKLTPPDDAGSVIHVDFHRTAGEAVSKSAPFTAEIAEHHPLTSSRSESETFHIEFDLTGSGLAYEPGDTLGIAPQNDPVLVESLLRAAGLDGDPESAAALTSERDITTLTAKLVQDYAGLTGDAKLAALADDDAARRDFLAGRQPIDLLEAFPHKLTGAQLKGLFRPLPPRYYSIASSQKSVGEAAHLAIAKVAYESAGRARLGVVSGMIAERRATGATVDVFVKPNPHFRLPADPHAPIVMIGAGTGIAPYRAFLQDREATGAAGKSWLIFGHRRFLHDFLYQLEIQDWLKSGVLDRIDLAFSRDQPEKRYVQHVLWDQRDALKARLAEGAVLYLCGDAKAMARDVDATLTRILGGDDAERGQAELDALISAGRYKKDVY</sequence>
<evidence type="ECO:0000313" key="13">
    <source>
        <dbReference type="EMBL" id="MCF3948383.1"/>
    </source>
</evidence>
<keyword evidence="6 10" id="KW-0521">NADP</keyword>
<keyword evidence="8 10" id="KW-0560">Oxidoreductase</keyword>
<dbReference type="CDD" id="cd06199">
    <property type="entry name" value="SiR"/>
    <property type="match status" value="1"/>
</dbReference>
<evidence type="ECO:0000256" key="3">
    <source>
        <dbReference type="ARBA" id="ARBA00022630"/>
    </source>
</evidence>
<dbReference type="Proteomes" id="UP001521209">
    <property type="component" value="Unassembled WGS sequence"/>
</dbReference>
<keyword evidence="5 10" id="KW-0274">FAD</keyword>
<dbReference type="SUPFAM" id="SSF52343">
    <property type="entry name" value="Ferredoxin reductase-like, C-terminal NADP-linked domain"/>
    <property type="match status" value="1"/>
</dbReference>
<keyword evidence="1 10" id="KW-0813">Transport</keyword>
<dbReference type="InterPro" id="IPR001433">
    <property type="entry name" value="OxRdtase_FAD/NAD-bd"/>
</dbReference>
<dbReference type="Gene3D" id="2.40.30.10">
    <property type="entry name" value="Translation factors"/>
    <property type="match status" value="1"/>
</dbReference>
<keyword evidence="7 10" id="KW-0249">Electron transport</keyword>
<dbReference type="InterPro" id="IPR008254">
    <property type="entry name" value="Flavodoxin/NO_synth"/>
</dbReference>
<gene>
    <name evidence="13" type="ORF">L2A60_17060</name>
</gene>
<dbReference type="Pfam" id="PF00175">
    <property type="entry name" value="NAD_binding_1"/>
    <property type="match status" value="1"/>
</dbReference>
<evidence type="ECO:0000256" key="1">
    <source>
        <dbReference type="ARBA" id="ARBA00022448"/>
    </source>
</evidence>
<evidence type="ECO:0000256" key="8">
    <source>
        <dbReference type="ARBA" id="ARBA00023002"/>
    </source>
</evidence>
<evidence type="ECO:0000256" key="2">
    <source>
        <dbReference type="ARBA" id="ARBA00022605"/>
    </source>
</evidence>
<evidence type="ECO:0000259" key="11">
    <source>
        <dbReference type="PROSITE" id="PS50902"/>
    </source>
</evidence>
<dbReference type="Gene3D" id="3.40.50.80">
    <property type="entry name" value="Nucleotide-binding domain of ferredoxin-NADP reductase (FNR) module"/>
    <property type="match status" value="1"/>
</dbReference>
<organism evidence="13 14">
    <name type="scientific">Acidiphilium iwatense</name>
    <dbReference type="NCBI Taxonomy" id="768198"/>
    <lineage>
        <taxon>Bacteria</taxon>
        <taxon>Pseudomonadati</taxon>
        <taxon>Pseudomonadota</taxon>
        <taxon>Alphaproteobacteria</taxon>
        <taxon>Acetobacterales</taxon>
        <taxon>Acidocellaceae</taxon>
        <taxon>Acidiphilium</taxon>
    </lineage>
</organism>
<dbReference type="InterPro" id="IPR001094">
    <property type="entry name" value="Flavdoxin-like"/>
</dbReference>
<evidence type="ECO:0000256" key="10">
    <source>
        <dbReference type="PIRNR" id="PIRNR000207"/>
    </source>
</evidence>
<comment type="cofactor">
    <cofactor evidence="10">
        <name>FAD</name>
        <dbReference type="ChEBI" id="CHEBI:57692"/>
    </cofactor>
    <text evidence="10">Binds 1 FAD per subunit.</text>
</comment>
<dbReference type="InterPro" id="IPR017927">
    <property type="entry name" value="FAD-bd_FR_type"/>
</dbReference>
<evidence type="ECO:0000259" key="12">
    <source>
        <dbReference type="PROSITE" id="PS51384"/>
    </source>
</evidence>
<dbReference type="InterPro" id="IPR001709">
    <property type="entry name" value="Flavoprot_Pyr_Nucl_cyt_Rdtase"/>
</dbReference>
<protein>
    <recommendedName>
        <fullName evidence="10">Sulfite reductase [NADPH] flavoprotein alpha-component</fullName>
        <shortName evidence="10">SiR-FP</shortName>
        <ecNumber evidence="10">1.8.1.2</ecNumber>
    </recommendedName>
</protein>
<accession>A0ABS9E044</accession>
<dbReference type="PRINTS" id="PR00371">
    <property type="entry name" value="FPNCR"/>
</dbReference>
<comment type="catalytic activity">
    <reaction evidence="10">
        <text>hydrogen sulfide + 3 NADP(+) + 3 H2O = sulfite + 3 NADPH + 4 H(+)</text>
        <dbReference type="Rhea" id="RHEA:13801"/>
        <dbReference type="ChEBI" id="CHEBI:15377"/>
        <dbReference type="ChEBI" id="CHEBI:15378"/>
        <dbReference type="ChEBI" id="CHEBI:17359"/>
        <dbReference type="ChEBI" id="CHEBI:29919"/>
        <dbReference type="ChEBI" id="CHEBI:57783"/>
        <dbReference type="ChEBI" id="CHEBI:58349"/>
        <dbReference type="EC" id="1.8.1.2"/>
    </reaction>
</comment>
<evidence type="ECO:0000256" key="6">
    <source>
        <dbReference type="ARBA" id="ARBA00022857"/>
    </source>
</evidence>
<evidence type="ECO:0000313" key="14">
    <source>
        <dbReference type="Proteomes" id="UP001521209"/>
    </source>
</evidence>
<evidence type="ECO:0000256" key="4">
    <source>
        <dbReference type="ARBA" id="ARBA00022643"/>
    </source>
</evidence>